<evidence type="ECO:0000256" key="13">
    <source>
        <dbReference type="ARBA" id="ARBA00037917"/>
    </source>
</evidence>
<evidence type="ECO:0000256" key="10">
    <source>
        <dbReference type="ARBA" id="ARBA00022777"/>
    </source>
</evidence>
<evidence type="ECO:0000256" key="11">
    <source>
        <dbReference type="ARBA" id="ARBA00022840"/>
    </source>
</evidence>
<gene>
    <name evidence="17" type="primary">thiD</name>
    <name evidence="17" type="ORF">LKD22_00945</name>
</gene>
<keyword evidence="9" id="KW-0547">Nucleotide-binding</keyword>
<dbReference type="GO" id="GO:0009228">
    <property type="term" value="P:thiamine biosynthetic process"/>
    <property type="evidence" value="ECO:0007669"/>
    <property type="project" value="UniProtKB-KW"/>
</dbReference>
<evidence type="ECO:0000256" key="1">
    <source>
        <dbReference type="ARBA" id="ARBA00000151"/>
    </source>
</evidence>
<comment type="catalytic activity">
    <reaction evidence="1">
        <text>4-amino-5-hydroxymethyl-2-methylpyrimidine + ATP = 4-amino-2-methyl-5-(phosphooxymethyl)pyrimidine + ADP + H(+)</text>
        <dbReference type="Rhea" id="RHEA:23096"/>
        <dbReference type="ChEBI" id="CHEBI:15378"/>
        <dbReference type="ChEBI" id="CHEBI:16892"/>
        <dbReference type="ChEBI" id="CHEBI:30616"/>
        <dbReference type="ChEBI" id="CHEBI:58354"/>
        <dbReference type="ChEBI" id="CHEBI:456216"/>
        <dbReference type="EC" id="2.7.1.49"/>
    </reaction>
</comment>
<keyword evidence="18" id="KW-1185">Reference proteome</keyword>
<accession>A0AAW4VS16</accession>
<evidence type="ECO:0000256" key="5">
    <source>
        <dbReference type="ARBA" id="ARBA00012135"/>
    </source>
</evidence>
<feature type="domain" description="Pyridoxamine kinase/Phosphomethylpyrimidine kinase" evidence="16">
    <location>
        <begin position="11"/>
        <end position="253"/>
    </location>
</feature>
<evidence type="ECO:0000256" key="14">
    <source>
        <dbReference type="ARBA" id="ARBA00042102"/>
    </source>
</evidence>
<comment type="pathway">
    <text evidence="13">Cofactor biosynthesis; thiamine diphosphate biosynthesis; 4-amino-2-methyl-5-diphosphomethylpyrimidine from 5-amino-1-(5-phospho-D-ribosyl)imidazole: step 2/3.</text>
</comment>
<dbReference type="GeneID" id="98661160"/>
<keyword evidence="11" id="KW-0067">ATP-binding</keyword>
<dbReference type="GO" id="GO:0008902">
    <property type="term" value="F:hydroxymethylpyrimidine kinase activity"/>
    <property type="evidence" value="ECO:0007669"/>
    <property type="project" value="UniProtKB-EC"/>
</dbReference>
<dbReference type="SUPFAM" id="SSF53613">
    <property type="entry name" value="Ribokinase-like"/>
    <property type="match status" value="1"/>
</dbReference>
<dbReference type="InterPro" id="IPR013749">
    <property type="entry name" value="PM/HMP-P_kinase-1"/>
</dbReference>
<dbReference type="CDD" id="cd01169">
    <property type="entry name" value="HMPP_kinase"/>
    <property type="match status" value="1"/>
</dbReference>
<evidence type="ECO:0000313" key="17">
    <source>
        <dbReference type="EMBL" id="MCC2175706.1"/>
    </source>
</evidence>
<keyword evidence="8 17" id="KW-0808">Transferase</keyword>
<evidence type="ECO:0000256" key="3">
    <source>
        <dbReference type="ARBA" id="ARBA00004769"/>
    </source>
</evidence>
<dbReference type="Proteomes" id="UP001298753">
    <property type="component" value="Unassembled WGS sequence"/>
</dbReference>
<evidence type="ECO:0000256" key="9">
    <source>
        <dbReference type="ARBA" id="ARBA00022741"/>
    </source>
</evidence>
<comment type="similarity">
    <text evidence="4">Belongs to the ThiD family.</text>
</comment>
<evidence type="ECO:0000256" key="2">
    <source>
        <dbReference type="ARBA" id="ARBA00000565"/>
    </source>
</evidence>
<comment type="caution">
    <text evidence="17">The sequence shown here is derived from an EMBL/GenBank/DDBJ whole genome shotgun (WGS) entry which is preliminary data.</text>
</comment>
<keyword evidence="12" id="KW-0784">Thiamine biosynthesis</keyword>
<organism evidence="17 18">
    <name type="scientific">Agathobaculum butyriciproducens</name>
    <dbReference type="NCBI Taxonomy" id="1628085"/>
    <lineage>
        <taxon>Bacteria</taxon>
        <taxon>Bacillati</taxon>
        <taxon>Bacillota</taxon>
        <taxon>Clostridia</taxon>
        <taxon>Eubacteriales</taxon>
        <taxon>Butyricicoccaceae</taxon>
        <taxon>Agathobaculum</taxon>
    </lineage>
</organism>
<protein>
    <recommendedName>
        <fullName evidence="7">Hydroxymethylpyrimidine/phosphomethylpyrimidine kinase</fullName>
        <ecNumber evidence="5">2.7.1.49</ecNumber>
        <ecNumber evidence="6">2.7.4.7</ecNumber>
    </recommendedName>
    <alternativeName>
        <fullName evidence="14">Hydroxymethylpyrimidine kinase</fullName>
    </alternativeName>
    <alternativeName>
        <fullName evidence="15">Hydroxymethylpyrimidine phosphate kinase</fullName>
    </alternativeName>
</protein>
<evidence type="ECO:0000313" key="18">
    <source>
        <dbReference type="Proteomes" id="UP001298753"/>
    </source>
</evidence>
<comment type="pathway">
    <text evidence="3">Cofactor biosynthesis; thiamine diphosphate biosynthesis; 4-amino-2-methyl-5-diphosphomethylpyrimidine from 5-amino-1-(5-phospho-D-ribosyl)imidazole: step 3/3.</text>
</comment>
<keyword evidence="10 17" id="KW-0418">Kinase</keyword>
<evidence type="ECO:0000256" key="8">
    <source>
        <dbReference type="ARBA" id="ARBA00022679"/>
    </source>
</evidence>
<evidence type="ECO:0000256" key="12">
    <source>
        <dbReference type="ARBA" id="ARBA00022977"/>
    </source>
</evidence>
<dbReference type="AlphaFoldDB" id="A0AAW4VS16"/>
<dbReference type="FunFam" id="3.40.1190.20:FF:000003">
    <property type="entry name" value="Phosphomethylpyrimidine kinase ThiD"/>
    <property type="match status" value="1"/>
</dbReference>
<evidence type="ECO:0000256" key="15">
    <source>
        <dbReference type="ARBA" id="ARBA00043176"/>
    </source>
</evidence>
<dbReference type="GO" id="GO:0005524">
    <property type="term" value="F:ATP binding"/>
    <property type="evidence" value="ECO:0007669"/>
    <property type="project" value="UniProtKB-KW"/>
</dbReference>
<evidence type="ECO:0000256" key="4">
    <source>
        <dbReference type="ARBA" id="ARBA00009879"/>
    </source>
</evidence>
<dbReference type="Gene3D" id="3.40.1190.20">
    <property type="match status" value="1"/>
</dbReference>
<proteinExistence type="inferred from homology"/>
<dbReference type="EC" id="2.7.1.49" evidence="5"/>
<dbReference type="InterPro" id="IPR004399">
    <property type="entry name" value="HMP/HMP-P_kinase_dom"/>
</dbReference>
<dbReference type="GO" id="GO:0005829">
    <property type="term" value="C:cytosol"/>
    <property type="evidence" value="ECO:0007669"/>
    <property type="project" value="TreeGrafter"/>
</dbReference>
<dbReference type="InterPro" id="IPR029056">
    <property type="entry name" value="Ribokinase-like"/>
</dbReference>
<evidence type="ECO:0000256" key="6">
    <source>
        <dbReference type="ARBA" id="ARBA00012963"/>
    </source>
</evidence>
<evidence type="ECO:0000256" key="7">
    <source>
        <dbReference type="ARBA" id="ARBA00019161"/>
    </source>
</evidence>
<comment type="catalytic activity">
    <reaction evidence="2">
        <text>4-amino-2-methyl-5-(phosphooxymethyl)pyrimidine + ATP = 4-amino-2-methyl-5-(diphosphooxymethyl)pyrimidine + ADP</text>
        <dbReference type="Rhea" id="RHEA:19893"/>
        <dbReference type="ChEBI" id="CHEBI:30616"/>
        <dbReference type="ChEBI" id="CHEBI:57841"/>
        <dbReference type="ChEBI" id="CHEBI:58354"/>
        <dbReference type="ChEBI" id="CHEBI:456216"/>
        <dbReference type="EC" id="2.7.4.7"/>
    </reaction>
</comment>
<dbReference type="EC" id="2.7.4.7" evidence="6"/>
<dbReference type="EMBL" id="JAJEPX010000001">
    <property type="protein sequence ID" value="MCC2175706.1"/>
    <property type="molecule type" value="Genomic_DNA"/>
</dbReference>
<sequence>MKTVLSIAGTDPTGGAGIQTDLKTFEAFGVYGMAVITVVCAQNTTGVFGMQPVSAELVGKQIDCVFDDICPDAVKVGMLYDAEIIHTVAERLKAYHAKNIVLDPVMMSSSGTALLHHDAAKVLQEELFPLCTLVTPNLHEAAAVCSHNITNREDMEQAAREIVGKTGGAVLVKGGHLADCADDLLFDGTEMHWLPAPRIDNPNTHGTGCTLSSAIACGLAQGVSLVDSVKRAKRYLTACIDFKLDLGHGSGPLQHRIADWENWHA</sequence>
<dbReference type="Pfam" id="PF08543">
    <property type="entry name" value="Phos_pyr_kin"/>
    <property type="match status" value="1"/>
</dbReference>
<dbReference type="PANTHER" id="PTHR20858">
    <property type="entry name" value="PHOSPHOMETHYLPYRIMIDINE KINASE"/>
    <property type="match status" value="1"/>
</dbReference>
<reference evidence="17 18" key="1">
    <citation type="submission" date="2021-10" db="EMBL/GenBank/DDBJ databases">
        <title>Anaerobic single-cell dispensing facilitates the cultivation of human gut bacteria.</title>
        <authorList>
            <person name="Afrizal A."/>
        </authorList>
    </citation>
    <scope>NUCLEOTIDE SEQUENCE [LARGE SCALE GENOMIC DNA]</scope>
    <source>
        <strain evidence="17 18">CLA-AA-H270</strain>
    </source>
</reference>
<dbReference type="GO" id="GO:0008972">
    <property type="term" value="F:phosphomethylpyrimidine kinase activity"/>
    <property type="evidence" value="ECO:0007669"/>
    <property type="project" value="UniProtKB-EC"/>
</dbReference>
<evidence type="ECO:0000259" key="16">
    <source>
        <dbReference type="Pfam" id="PF08543"/>
    </source>
</evidence>
<dbReference type="NCBIfam" id="TIGR00097">
    <property type="entry name" value="HMP-P_kinase"/>
    <property type="match status" value="1"/>
</dbReference>
<dbReference type="PANTHER" id="PTHR20858:SF17">
    <property type="entry name" value="HYDROXYMETHYLPYRIMIDINE_PHOSPHOMETHYLPYRIMIDINE KINASE THI20-RELATED"/>
    <property type="match status" value="1"/>
</dbReference>
<name>A0AAW4VS16_9FIRM</name>
<dbReference type="RefSeq" id="WP_227108838.1">
    <property type="nucleotide sequence ID" value="NZ_JAJCKJ010000002.1"/>
</dbReference>